<comment type="caution">
    <text evidence="1">The sequence shown here is derived from an EMBL/GenBank/DDBJ whole genome shotgun (WGS) entry which is preliminary data.</text>
</comment>
<dbReference type="STRING" id="1903952.BIT28_09490"/>
<dbReference type="OrthoDB" id="9769158at2"/>
<evidence type="ECO:0008006" key="3">
    <source>
        <dbReference type="Google" id="ProtNLM"/>
    </source>
</evidence>
<evidence type="ECO:0000313" key="2">
    <source>
        <dbReference type="Proteomes" id="UP000186905"/>
    </source>
</evidence>
<dbReference type="PANTHER" id="PTHR32419">
    <property type="entry name" value="GLUTATHIONYL-HYDROQUINONE REDUCTASE"/>
    <property type="match status" value="1"/>
</dbReference>
<reference evidence="1 2" key="1">
    <citation type="submission" date="2016-09" db="EMBL/GenBank/DDBJ databases">
        <title>Photobacterium proteolyticum sp. nov. a protease producing bacterium isolated from ocean sediments of Laizhou Bay.</title>
        <authorList>
            <person name="Li Y."/>
        </authorList>
    </citation>
    <scope>NUCLEOTIDE SEQUENCE [LARGE SCALE GENOMIC DNA]</scope>
    <source>
        <strain evidence="1 2">13-12</strain>
    </source>
</reference>
<dbReference type="GO" id="GO:0004364">
    <property type="term" value="F:glutathione transferase activity"/>
    <property type="evidence" value="ECO:0007669"/>
    <property type="project" value="InterPro"/>
</dbReference>
<organism evidence="1 2">
    <name type="scientific">Photobacterium proteolyticum</name>
    <dbReference type="NCBI Taxonomy" id="1903952"/>
    <lineage>
        <taxon>Bacteria</taxon>
        <taxon>Pseudomonadati</taxon>
        <taxon>Pseudomonadota</taxon>
        <taxon>Gammaproteobacteria</taxon>
        <taxon>Vibrionales</taxon>
        <taxon>Vibrionaceae</taxon>
        <taxon>Photobacterium</taxon>
    </lineage>
</organism>
<protein>
    <recommendedName>
        <fullName evidence="3">GST N-terminal domain-containing protein</fullName>
    </recommendedName>
</protein>
<gene>
    <name evidence="1" type="ORF">BIT28_09490</name>
</gene>
<dbReference type="AlphaFoldDB" id="A0A1Q9H1K1"/>
<sequence>MAVLEQGTWYPNKEVNELSYEDSFELPQTAEQDRYHLYMSLACPFAHRPYLVINFLGLNDAITVSSVADKRYDDGWLFDDVHSDPLYNAGDLVKLYQRAKPGHD</sequence>
<proteinExistence type="predicted"/>
<accession>A0A1Q9H1K1</accession>
<dbReference type="PANTHER" id="PTHR32419:SF6">
    <property type="entry name" value="GLUTATHIONE S-TRANSFERASE OMEGA-LIKE 1-RELATED"/>
    <property type="match status" value="1"/>
</dbReference>
<dbReference type="RefSeq" id="WP_075761793.1">
    <property type="nucleotide sequence ID" value="NZ_MJIL01000039.1"/>
</dbReference>
<evidence type="ECO:0000313" key="1">
    <source>
        <dbReference type="EMBL" id="OLQ81596.1"/>
    </source>
</evidence>
<dbReference type="Proteomes" id="UP000186905">
    <property type="component" value="Unassembled WGS sequence"/>
</dbReference>
<keyword evidence="2" id="KW-1185">Reference proteome</keyword>
<dbReference type="InterPro" id="IPR036249">
    <property type="entry name" value="Thioredoxin-like_sf"/>
</dbReference>
<dbReference type="EMBL" id="MJIL01000039">
    <property type="protein sequence ID" value="OLQ81596.1"/>
    <property type="molecule type" value="Genomic_DNA"/>
</dbReference>
<dbReference type="Gene3D" id="3.40.30.10">
    <property type="entry name" value="Glutaredoxin"/>
    <property type="match status" value="1"/>
</dbReference>
<dbReference type="InterPro" id="IPR016639">
    <property type="entry name" value="GST_Omega/GSH"/>
</dbReference>
<name>A0A1Q9H1K1_9GAMM</name>
<dbReference type="SUPFAM" id="SSF52833">
    <property type="entry name" value="Thioredoxin-like"/>
    <property type="match status" value="1"/>
</dbReference>
<dbReference type="GO" id="GO:0005737">
    <property type="term" value="C:cytoplasm"/>
    <property type="evidence" value="ECO:0007669"/>
    <property type="project" value="TreeGrafter"/>
</dbReference>